<feature type="non-terminal residue" evidence="1">
    <location>
        <position position="1"/>
    </location>
</feature>
<evidence type="ECO:0000313" key="2">
    <source>
        <dbReference type="Proteomes" id="UP000008367"/>
    </source>
</evidence>
<accession>A0A454CV47</accession>
<reference evidence="1 2" key="1">
    <citation type="submission" date="2012-10" db="EMBL/GenBank/DDBJ databases">
        <title>Genome sequence of Vibrio Cholerae HENC-02.</title>
        <authorList>
            <person name="Eppinger M."/>
            <person name="Hasan N.A."/>
            <person name="Sengamalay N."/>
            <person name="Hine E."/>
            <person name="Su Q."/>
            <person name="Daugherty S.C."/>
            <person name="Young S."/>
            <person name="Sadzewicz L."/>
            <person name="Tallon L."/>
            <person name="Cebula T.A."/>
            <person name="Ravel J."/>
            <person name="Colwell R.R."/>
        </authorList>
    </citation>
    <scope>NUCLEOTIDE SEQUENCE [LARGE SCALE GENOMIC DNA]</scope>
    <source>
        <strain evidence="1 2">HENC-02</strain>
    </source>
</reference>
<comment type="caution">
    <text evidence="1">The sequence shown here is derived from an EMBL/GenBank/DDBJ whole genome shotgun (WGS) entry which is preliminary data.</text>
</comment>
<organism evidence="1 2">
    <name type="scientific">Vibrio harveyi</name>
    <name type="common">Beneckea harveyi</name>
    <dbReference type="NCBI Taxonomy" id="669"/>
    <lineage>
        <taxon>Bacteria</taxon>
        <taxon>Pseudomonadati</taxon>
        <taxon>Pseudomonadota</taxon>
        <taxon>Gammaproteobacteria</taxon>
        <taxon>Vibrionales</taxon>
        <taxon>Vibrionaceae</taxon>
        <taxon>Vibrio</taxon>
    </lineage>
</organism>
<dbReference type="AlphaFoldDB" id="A0A454CV47"/>
<gene>
    <name evidence="1" type="ORF">VCHENC02_4023B</name>
</gene>
<dbReference type="Proteomes" id="UP000008367">
    <property type="component" value="Unassembled WGS sequence"/>
</dbReference>
<protein>
    <submittedName>
        <fullName evidence="1">Uncharacterized protein</fullName>
    </submittedName>
</protein>
<sequence>EKASAKTIPKAHICRSSGGIEPRYDADRV</sequence>
<evidence type="ECO:0000313" key="1">
    <source>
        <dbReference type="EMBL" id="EKM30238.1"/>
    </source>
</evidence>
<dbReference type="EMBL" id="AJSR01001725">
    <property type="protein sequence ID" value="EKM30238.1"/>
    <property type="molecule type" value="Genomic_DNA"/>
</dbReference>
<proteinExistence type="predicted"/>
<name>A0A454CV47_VIBHA</name>